<feature type="region of interest" description="Disordered" evidence="1">
    <location>
        <begin position="333"/>
        <end position="360"/>
    </location>
</feature>
<dbReference type="InterPro" id="IPR012332">
    <property type="entry name" value="Autotransporter_pectin_lyase_C"/>
</dbReference>
<evidence type="ECO:0000256" key="1">
    <source>
        <dbReference type="SAM" id="MobiDB-lite"/>
    </source>
</evidence>
<protein>
    <submittedName>
        <fullName evidence="3">Uncharacterized protein</fullName>
    </submittedName>
</protein>
<dbReference type="EMBL" id="CAMXCT020001280">
    <property type="protein sequence ID" value="CAL1141955.1"/>
    <property type="molecule type" value="Genomic_DNA"/>
</dbReference>
<keyword evidence="2" id="KW-0472">Membrane</keyword>
<dbReference type="EMBL" id="CAMXCT010001280">
    <property type="protein sequence ID" value="CAI3988580.1"/>
    <property type="molecule type" value="Genomic_DNA"/>
</dbReference>
<keyword evidence="2" id="KW-0812">Transmembrane</keyword>
<name>A0A9P1FVR5_9DINO</name>
<dbReference type="OrthoDB" id="489959at2759"/>
<accession>A0A9P1FVR5</accession>
<sequence length="1439" mass="152139">MHICWCNAACHHQGSSHIRKRCGTCLRYCNYVSLPLVAVAALLHFPIAWLIQRLYRRTSFSEALDEYRKQIKCKPFPGPDGTHPRNQGLQVLTLRGLWMHFESFILERNMHFVVANIVRPLTQSKGVSFVSLWGGRQVDYFVSHSWGTSFPHFVCSIQCHALSKEGPTSWIDAAYWICSVANNQWRIETALGSDPMESAFALALTAGIKGVAMVMDPEAQPLTRVWCLFEFFLSSRQHLDLVFVTNAGVVGDDGCSSFDVALEMGKKIELLQVETCEASSQEDKKNIFQYIISELGSLERMDEQIRKLMAEMLTQNLTNMEKATGSLVDRLGQGSATDDRPGLYASARHQGPRRDGIGAAHNSNCRAGRRLVLPVTEKVQSLADFDVDAAFKLYGEHSHKKLDDMPRDAMMQLLLATFFFVFSLVAFAELHVWNRSTFTGLRLESPLAAANYPDCEVIGWAELCERKKMTAGSCFQLEPTVAAPPCELQGPHGAPAQLRPAAGEILTLTSGELRITGQIQMTSLRLQAKTLNFADANVEAWHEGPSDPNSTATGGGFLTKKGLRVSNGSVVSLENVAARRHGGGFFALGEVEIAGNSTVNISNSRAESGDGGGCYIHKGLNVSTGSRLVIWNAEAGNNGGGFLAKNKTLINSATVNIQHTTAQHAGGGFLAVEVAIDGMSTVRISNSSAKQGGGFHTDSYVEVTDGSFLNLENVAARSHGGGFFALGEVEIAGNSTVNISNSRAESGDGGGFDAEKGLNVSTGSRLIIWNAEAGQHGGGCCAQGRIVISSSTLSIQDATAQQLGGGLYAYDEIVIDRMSNVSIFSSIAEQGGGFHTNSYVEVTDGSFLNLENVAARSHGGAFVSLGEVEIAGNSTVNISSSRAESGDGGGCYSQKGLNVSTGSRLTIRNAEAQDGGGCYAQGRIVISSSTLSIQDATAQQLGGGLYAYDEIVIDRMSDVSIFSSIAEQGGGFHTNSYVEVTDGSFLNLENVAARSHGGAFVSLGEVEIAGNSTVNISSSRAESGHGGGCNAQGRIVISSSTLSIQDATAQQLGGGLYAYDEIVIDRMSDVSIFSSIAEQGGGFHTNSYVEVTDGSFLNLENVAARSHGGAFVSLGEVEIAGNSTANISSSRAESGDGGGCYSQKGLNVSTGSRLTIRNAEAQDGGGCYAQGRIVISSSTLSIQDATAQQLGGGLYAYDEIVIDRMSNVSIFSSIAEQGGGFQTKGRLQVTDGSFLNLENVTARSHGGAFVSLGEVEIAGNSTVNISNSRAESGEGGGCYSQKGLNVSTGSRLTIRNAEAQDGGGCYAQGRIVISSSTLSIQDATAQQNGGGFIANDEIVIDRMSNVSIFSARAKQGGGFLANEHLHVSTGSRLIIRNAKAGQYGGGFYVHGRTLISSSTMSISRSSSGRQGGGFQTKGRLQVTNGAFLNLEDVTTGSIG</sequence>
<feature type="transmembrane region" description="Helical" evidence="2">
    <location>
        <begin position="31"/>
        <end position="51"/>
    </location>
</feature>
<organism evidence="3">
    <name type="scientific">Cladocopium goreaui</name>
    <dbReference type="NCBI Taxonomy" id="2562237"/>
    <lineage>
        <taxon>Eukaryota</taxon>
        <taxon>Sar</taxon>
        <taxon>Alveolata</taxon>
        <taxon>Dinophyceae</taxon>
        <taxon>Suessiales</taxon>
        <taxon>Symbiodiniaceae</taxon>
        <taxon>Cladocopium</taxon>
    </lineage>
</organism>
<gene>
    <name evidence="3" type="ORF">C1SCF055_LOCUS15728</name>
</gene>
<evidence type="ECO:0000256" key="2">
    <source>
        <dbReference type="SAM" id="Phobius"/>
    </source>
</evidence>
<keyword evidence="2" id="KW-1133">Transmembrane helix</keyword>
<reference evidence="3" key="1">
    <citation type="submission" date="2022-10" db="EMBL/GenBank/DDBJ databases">
        <authorList>
            <person name="Chen Y."/>
            <person name="Dougan E. K."/>
            <person name="Chan C."/>
            <person name="Rhodes N."/>
            <person name="Thang M."/>
        </authorList>
    </citation>
    <scope>NUCLEOTIDE SEQUENCE</scope>
</reference>
<comment type="caution">
    <text evidence="3">The sequence shown here is derived from an EMBL/GenBank/DDBJ whole genome shotgun (WGS) entry which is preliminary data.</text>
</comment>
<evidence type="ECO:0000313" key="4">
    <source>
        <dbReference type="EMBL" id="CAL1141955.1"/>
    </source>
</evidence>
<feature type="non-terminal residue" evidence="3">
    <location>
        <position position="1439"/>
    </location>
</feature>
<proteinExistence type="predicted"/>
<dbReference type="Gene3D" id="2.160.20.20">
    <property type="match status" value="1"/>
</dbReference>
<evidence type="ECO:0000313" key="3">
    <source>
        <dbReference type="EMBL" id="CAI3988580.1"/>
    </source>
</evidence>
<reference evidence="4" key="2">
    <citation type="submission" date="2024-04" db="EMBL/GenBank/DDBJ databases">
        <authorList>
            <person name="Chen Y."/>
            <person name="Shah S."/>
            <person name="Dougan E. K."/>
            <person name="Thang M."/>
            <person name="Chan C."/>
        </authorList>
    </citation>
    <scope>NUCLEOTIDE SEQUENCE [LARGE SCALE GENOMIC DNA]</scope>
</reference>